<organism evidence="2 3">
    <name type="scientific">Penicillium angulare</name>
    <dbReference type="NCBI Taxonomy" id="116970"/>
    <lineage>
        <taxon>Eukaryota</taxon>
        <taxon>Fungi</taxon>
        <taxon>Dikarya</taxon>
        <taxon>Ascomycota</taxon>
        <taxon>Pezizomycotina</taxon>
        <taxon>Eurotiomycetes</taxon>
        <taxon>Eurotiomycetidae</taxon>
        <taxon>Eurotiales</taxon>
        <taxon>Aspergillaceae</taxon>
        <taxon>Penicillium</taxon>
    </lineage>
</organism>
<accession>A0A9W9GBG5</accession>
<dbReference type="SUPFAM" id="SSF53474">
    <property type="entry name" value="alpha/beta-Hydrolases"/>
    <property type="match status" value="1"/>
</dbReference>
<dbReference type="InterPro" id="IPR050471">
    <property type="entry name" value="AB_hydrolase"/>
</dbReference>
<proteinExistence type="predicted"/>
<protein>
    <recommendedName>
        <fullName evidence="1">AB hydrolase-1 domain-containing protein</fullName>
    </recommendedName>
</protein>
<keyword evidence="3" id="KW-1185">Reference proteome</keyword>
<sequence length="272" mass="30198">MPFQPTLASVVTEGCDLHYWYQGTGPLLIFIPGGGGIGRQFNPIFEHLDKHFTVCTFDRRQTNDSRVETPKTLNLAQQARDIIAICKDLGREKTSIFGNSGGGVIALQFAVSYPEYLDRVIVHEAPTTALLDDATYHLDRTFMLLDVYRASGVEAAMAAFGTEMKGFEDSPPLSRPSESDFKNFWEREFLLFTIYCPDLRKIVKNGVSIAVAAGVKTADAFYARTTFPQSEIMGCPRFIVPGHHGGYEAEPVAFAAELIKIMQVLEEKKTSL</sequence>
<evidence type="ECO:0000259" key="1">
    <source>
        <dbReference type="Pfam" id="PF00561"/>
    </source>
</evidence>
<dbReference type="GO" id="GO:0072330">
    <property type="term" value="P:monocarboxylic acid biosynthetic process"/>
    <property type="evidence" value="ECO:0007669"/>
    <property type="project" value="UniProtKB-ARBA"/>
</dbReference>
<dbReference type="PANTHER" id="PTHR43433:SF5">
    <property type="entry name" value="AB HYDROLASE-1 DOMAIN-CONTAINING PROTEIN"/>
    <property type="match status" value="1"/>
</dbReference>
<gene>
    <name evidence="2" type="ORF">N7456_000132</name>
</gene>
<reference evidence="2" key="2">
    <citation type="journal article" date="2023" name="IMA Fungus">
        <title>Comparative genomic study of the Penicillium genus elucidates a diverse pangenome and 15 lateral gene transfer events.</title>
        <authorList>
            <person name="Petersen C."/>
            <person name="Sorensen T."/>
            <person name="Nielsen M.R."/>
            <person name="Sondergaard T.E."/>
            <person name="Sorensen J.L."/>
            <person name="Fitzpatrick D.A."/>
            <person name="Frisvad J.C."/>
            <person name="Nielsen K.L."/>
        </authorList>
    </citation>
    <scope>NUCLEOTIDE SEQUENCE</scope>
    <source>
        <strain evidence="2">IBT 30069</strain>
    </source>
</reference>
<dbReference type="Gene3D" id="3.40.50.1820">
    <property type="entry name" value="alpha/beta hydrolase"/>
    <property type="match status" value="1"/>
</dbReference>
<dbReference type="PANTHER" id="PTHR43433">
    <property type="entry name" value="HYDROLASE, ALPHA/BETA FOLD FAMILY PROTEIN"/>
    <property type="match status" value="1"/>
</dbReference>
<evidence type="ECO:0000313" key="2">
    <source>
        <dbReference type="EMBL" id="KAJ5115784.1"/>
    </source>
</evidence>
<dbReference type="Pfam" id="PF00561">
    <property type="entry name" value="Abhydrolase_1"/>
    <property type="match status" value="1"/>
</dbReference>
<dbReference type="InterPro" id="IPR029058">
    <property type="entry name" value="AB_hydrolase_fold"/>
</dbReference>
<name>A0A9W9GBG5_9EURO</name>
<feature type="domain" description="AB hydrolase-1" evidence="1">
    <location>
        <begin position="26"/>
        <end position="189"/>
    </location>
</feature>
<dbReference type="InterPro" id="IPR000073">
    <property type="entry name" value="AB_hydrolase_1"/>
</dbReference>
<comment type="caution">
    <text evidence="2">The sequence shown here is derived from an EMBL/GenBank/DDBJ whole genome shotgun (WGS) entry which is preliminary data.</text>
</comment>
<dbReference type="GO" id="GO:0046503">
    <property type="term" value="P:glycerolipid catabolic process"/>
    <property type="evidence" value="ECO:0007669"/>
    <property type="project" value="TreeGrafter"/>
</dbReference>
<dbReference type="AlphaFoldDB" id="A0A9W9GBG5"/>
<dbReference type="OrthoDB" id="408373at2759"/>
<dbReference type="GO" id="GO:0004806">
    <property type="term" value="F:triacylglycerol lipase activity"/>
    <property type="evidence" value="ECO:0007669"/>
    <property type="project" value="TreeGrafter"/>
</dbReference>
<dbReference type="GO" id="GO:0017000">
    <property type="term" value="P:antibiotic biosynthetic process"/>
    <property type="evidence" value="ECO:0007669"/>
    <property type="project" value="UniProtKB-ARBA"/>
</dbReference>
<dbReference type="Proteomes" id="UP001149165">
    <property type="component" value="Unassembled WGS sequence"/>
</dbReference>
<reference evidence="2" key="1">
    <citation type="submission" date="2022-11" db="EMBL/GenBank/DDBJ databases">
        <authorList>
            <person name="Petersen C."/>
        </authorList>
    </citation>
    <scope>NUCLEOTIDE SEQUENCE</scope>
    <source>
        <strain evidence="2">IBT 30069</strain>
    </source>
</reference>
<dbReference type="EMBL" id="JAPQKH010000001">
    <property type="protein sequence ID" value="KAJ5115784.1"/>
    <property type="molecule type" value="Genomic_DNA"/>
</dbReference>
<evidence type="ECO:0000313" key="3">
    <source>
        <dbReference type="Proteomes" id="UP001149165"/>
    </source>
</evidence>